<dbReference type="RefSeq" id="WP_191742672.1">
    <property type="nucleotide sequence ID" value="NZ_JACSQU010000001.1"/>
</dbReference>
<accession>A0ABR8QXH1</accession>
<feature type="chain" id="PRO_5046422918" description="Phytase-like domain-containing protein" evidence="1">
    <location>
        <begin position="22"/>
        <end position="184"/>
    </location>
</feature>
<evidence type="ECO:0000256" key="1">
    <source>
        <dbReference type="SAM" id="SignalP"/>
    </source>
</evidence>
<dbReference type="SUPFAM" id="SSF63825">
    <property type="entry name" value="YWTD domain"/>
    <property type="match status" value="1"/>
</dbReference>
<proteinExistence type="predicted"/>
<gene>
    <name evidence="2" type="ORF">H9656_02415</name>
</gene>
<keyword evidence="1" id="KW-0732">Signal</keyword>
<name>A0ABR8QXH1_9CAUL</name>
<protein>
    <recommendedName>
        <fullName evidence="4">Phytase-like domain-containing protein</fullName>
    </recommendedName>
</protein>
<evidence type="ECO:0000313" key="3">
    <source>
        <dbReference type="Proteomes" id="UP000638918"/>
    </source>
</evidence>
<comment type="caution">
    <text evidence="2">The sequence shown here is derived from an EMBL/GenBank/DDBJ whole genome shotgun (WGS) entry which is preliminary data.</text>
</comment>
<evidence type="ECO:0008006" key="4">
    <source>
        <dbReference type="Google" id="ProtNLM"/>
    </source>
</evidence>
<organism evidence="2 3">
    <name type="scientific">Brevundimonas guildfordensis</name>
    <dbReference type="NCBI Taxonomy" id="2762241"/>
    <lineage>
        <taxon>Bacteria</taxon>
        <taxon>Pseudomonadati</taxon>
        <taxon>Pseudomonadota</taxon>
        <taxon>Alphaproteobacteria</taxon>
        <taxon>Caulobacterales</taxon>
        <taxon>Caulobacteraceae</taxon>
        <taxon>Brevundimonas</taxon>
    </lineage>
</organism>
<dbReference type="EMBL" id="JACSQU010000001">
    <property type="protein sequence ID" value="MBD7940233.1"/>
    <property type="molecule type" value="Genomic_DNA"/>
</dbReference>
<reference evidence="2 3" key="1">
    <citation type="submission" date="2020-08" db="EMBL/GenBank/DDBJ databases">
        <title>A Genomic Blueprint of the Chicken Gut Microbiome.</title>
        <authorList>
            <person name="Gilroy R."/>
            <person name="Ravi A."/>
            <person name="Getino M."/>
            <person name="Pursley I."/>
            <person name="Horton D.L."/>
            <person name="Alikhan N.-F."/>
            <person name="Baker D."/>
            <person name="Gharbi K."/>
            <person name="Hall N."/>
            <person name="Watson M."/>
            <person name="Adriaenssens E.M."/>
            <person name="Foster-Nyarko E."/>
            <person name="Jarju S."/>
            <person name="Secka A."/>
            <person name="Antonio M."/>
            <person name="Oren A."/>
            <person name="Chaudhuri R."/>
            <person name="La Ragione R.M."/>
            <person name="Hildebrand F."/>
            <person name="Pallen M.J."/>
        </authorList>
    </citation>
    <scope>NUCLEOTIDE SEQUENCE [LARGE SCALE GENOMIC DNA]</scope>
    <source>
        <strain evidence="2 3">Sa3CVA3</strain>
    </source>
</reference>
<sequence length="184" mass="19805">MKFGKASLKRAGVTFVTVTCAALLTVQAGAAKAEQDPLADLPSIHHGGTWDSGHVQGVAVDLERGHIYYSFTNLLAKYDLQGRLIGTLVGWTGHRGELAFNPADGKLYGSLEYKADQAFYIAVIDVAGLDRVGVEASESDLFKTVHLDEVAKDYAADLVGDGRFDGDVAATRDWRDATRRFGEG</sequence>
<keyword evidence="3" id="KW-1185">Reference proteome</keyword>
<evidence type="ECO:0000313" key="2">
    <source>
        <dbReference type="EMBL" id="MBD7940233.1"/>
    </source>
</evidence>
<dbReference type="Proteomes" id="UP000638918">
    <property type="component" value="Unassembled WGS sequence"/>
</dbReference>
<feature type="signal peptide" evidence="1">
    <location>
        <begin position="1"/>
        <end position="21"/>
    </location>
</feature>